<reference evidence="5" key="1">
    <citation type="submission" date="2023-10" db="EMBL/GenBank/DDBJ databases">
        <title>Genome assemblies of two species of porcelain crab, Petrolisthes cinctipes and Petrolisthes manimaculis (Anomura: Porcellanidae).</title>
        <authorList>
            <person name="Angst P."/>
        </authorList>
    </citation>
    <scope>NUCLEOTIDE SEQUENCE</scope>
    <source>
        <strain evidence="5">PB745_01</strain>
        <tissue evidence="5">Gill</tissue>
    </source>
</reference>
<keyword evidence="6" id="KW-1185">Reference proteome</keyword>
<proteinExistence type="predicted"/>
<protein>
    <recommendedName>
        <fullName evidence="4">CUB domain-containing protein</fullName>
    </recommendedName>
</protein>
<evidence type="ECO:0000256" key="1">
    <source>
        <dbReference type="ARBA" id="ARBA00023157"/>
    </source>
</evidence>
<accession>A0AAE1F930</accession>
<organism evidence="5 6">
    <name type="scientific">Petrolisthes cinctipes</name>
    <name type="common">Flat porcelain crab</name>
    <dbReference type="NCBI Taxonomy" id="88211"/>
    <lineage>
        <taxon>Eukaryota</taxon>
        <taxon>Metazoa</taxon>
        <taxon>Ecdysozoa</taxon>
        <taxon>Arthropoda</taxon>
        <taxon>Crustacea</taxon>
        <taxon>Multicrustacea</taxon>
        <taxon>Malacostraca</taxon>
        <taxon>Eumalacostraca</taxon>
        <taxon>Eucarida</taxon>
        <taxon>Decapoda</taxon>
        <taxon>Pleocyemata</taxon>
        <taxon>Anomura</taxon>
        <taxon>Galatheoidea</taxon>
        <taxon>Porcellanidae</taxon>
        <taxon>Petrolisthes</taxon>
    </lineage>
</organism>
<evidence type="ECO:0000259" key="4">
    <source>
        <dbReference type="PROSITE" id="PS01180"/>
    </source>
</evidence>
<comment type="caution">
    <text evidence="2">Lacks conserved residue(s) required for the propagation of feature annotation.</text>
</comment>
<feature type="domain" description="CUB" evidence="4">
    <location>
        <begin position="32"/>
        <end position="155"/>
    </location>
</feature>
<evidence type="ECO:0000313" key="5">
    <source>
        <dbReference type="EMBL" id="KAK3869371.1"/>
    </source>
</evidence>
<gene>
    <name evidence="5" type="ORF">Pcinc_025327</name>
</gene>
<keyword evidence="3" id="KW-1133">Transmembrane helix</keyword>
<name>A0AAE1F930_PETCI</name>
<dbReference type="PROSITE" id="PS01180">
    <property type="entry name" value="CUB"/>
    <property type="match status" value="1"/>
</dbReference>
<sequence length="261" mass="29037">MHIDYRNAMQNYFKSTTPIFEGTYKFIHSPICGPTVIPASTEGNIIYPKYEPYVYGGYGEDVHCIWELRVKQERDVWLYVDQLDFSLNDCSLEVIEVYLPGHDRPEFTICEKGDTAEDTKATILKSRDLIEGAIIIHFKSSAPGHSNFKLTWTELYELPKNSDGTVMTSKLITPGVCEFVCPGKSACINNNQVCNGVRNCPGNSTDVAQHDEAPEICFSRTGSKFNYVALALGAAGGTVVAVAVIILVCRNCRKRPDDNSF</sequence>
<dbReference type="EMBL" id="JAWQEG010002848">
    <property type="protein sequence ID" value="KAK3869371.1"/>
    <property type="molecule type" value="Genomic_DNA"/>
</dbReference>
<feature type="transmembrane region" description="Helical" evidence="3">
    <location>
        <begin position="227"/>
        <end position="249"/>
    </location>
</feature>
<evidence type="ECO:0000256" key="2">
    <source>
        <dbReference type="PROSITE-ProRule" id="PRU00059"/>
    </source>
</evidence>
<keyword evidence="3" id="KW-0472">Membrane</keyword>
<dbReference type="Gene3D" id="2.60.120.290">
    <property type="entry name" value="Spermadhesin, CUB domain"/>
    <property type="match status" value="1"/>
</dbReference>
<dbReference type="InterPro" id="IPR000859">
    <property type="entry name" value="CUB_dom"/>
</dbReference>
<dbReference type="InterPro" id="IPR035914">
    <property type="entry name" value="Sperma_CUB_dom_sf"/>
</dbReference>
<keyword evidence="1" id="KW-1015">Disulfide bond</keyword>
<dbReference type="Proteomes" id="UP001286313">
    <property type="component" value="Unassembled WGS sequence"/>
</dbReference>
<evidence type="ECO:0000256" key="3">
    <source>
        <dbReference type="SAM" id="Phobius"/>
    </source>
</evidence>
<dbReference type="SUPFAM" id="SSF57424">
    <property type="entry name" value="LDL receptor-like module"/>
    <property type="match status" value="1"/>
</dbReference>
<comment type="caution">
    <text evidence="5">The sequence shown here is derived from an EMBL/GenBank/DDBJ whole genome shotgun (WGS) entry which is preliminary data.</text>
</comment>
<evidence type="ECO:0000313" key="6">
    <source>
        <dbReference type="Proteomes" id="UP001286313"/>
    </source>
</evidence>
<dbReference type="InterPro" id="IPR036055">
    <property type="entry name" value="LDL_receptor-like_sf"/>
</dbReference>
<dbReference type="SUPFAM" id="SSF49854">
    <property type="entry name" value="Spermadhesin, CUB domain"/>
    <property type="match status" value="1"/>
</dbReference>
<keyword evidence="3" id="KW-0812">Transmembrane</keyword>
<dbReference type="AlphaFoldDB" id="A0AAE1F930"/>